<evidence type="ECO:0000259" key="2">
    <source>
        <dbReference type="Pfam" id="PF02517"/>
    </source>
</evidence>
<feature type="transmembrane region" description="Helical" evidence="1">
    <location>
        <begin position="148"/>
        <end position="169"/>
    </location>
</feature>
<keyword evidence="1" id="KW-1133">Transmembrane helix</keyword>
<evidence type="ECO:0000256" key="1">
    <source>
        <dbReference type="SAM" id="Phobius"/>
    </source>
</evidence>
<dbReference type="InterPro" id="IPR052710">
    <property type="entry name" value="CAAX_protease"/>
</dbReference>
<dbReference type="RefSeq" id="WP_162840433.1">
    <property type="nucleotide sequence ID" value="NZ_FNID01000040.1"/>
</dbReference>
<dbReference type="PANTHER" id="PTHR36435:SF1">
    <property type="entry name" value="CAAX AMINO TERMINAL PROTEASE FAMILY PROTEIN"/>
    <property type="match status" value="1"/>
</dbReference>
<dbReference type="EMBL" id="FNID01000040">
    <property type="protein sequence ID" value="SDN94104.1"/>
    <property type="molecule type" value="Genomic_DNA"/>
</dbReference>
<dbReference type="Proteomes" id="UP000199182">
    <property type="component" value="Unassembled WGS sequence"/>
</dbReference>
<dbReference type="STRING" id="258515.SAMN05192585_14023"/>
<protein>
    <submittedName>
        <fullName evidence="3">CAAX protease self-immunity</fullName>
    </submittedName>
</protein>
<keyword evidence="4" id="KW-1185">Reference proteome</keyword>
<accession>A0A1H0FHN9</accession>
<keyword evidence="3" id="KW-0378">Hydrolase</keyword>
<evidence type="ECO:0000313" key="4">
    <source>
        <dbReference type="Proteomes" id="UP000199182"/>
    </source>
</evidence>
<feature type="transmembrane region" description="Helical" evidence="1">
    <location>
        <begin position="44"/>
        <end position="64"/>
    </location>
</feature>
<proteinExistence type="predicted"/>
<dbReference type="InterPro" id="IPR003675">
    <property type="entry name" value="Rce1/LyrA-like_dom"/>
</dbReference>
<dbReference type="PANTHER" id="PTHR36435">
    <property type="entry name" value="SLR1288 PROTEIN"/>
    <property type="match status" value="1"/>
</dbReference>
<name>A0A1H0FHN9_9FIRM</name>
<sequence length="261" mass="28128">MDIIKDLAKKHVIILSIIISIITLLLSSIFTWDDKPFMGLDKLAGDLLITVFSLAVIRILGIWDTAGFRIQGFGKGLVLGIPFILIGIAGAIIGNVGVDFKTLVPTSAFNMVLFTVNMFMVGVNEEISMRSLVLNGLLNHYDKTYKGILKAVFVSALIFGAIHIPNAFFMPPMTVAVQAINAAAAGTLFAAIFIRSGSIWPGIIIHMLVDWLALFIGQCFTGGASVLSVEMGISQGIMMILLGSTPPITISLFLLRKSKVE</sequence>
<feature type="transmembrane region" description="Helical" evidence="1">
    <location>
        <begin position="76"/>
        <end position="96"/>
    </location>
</feature>
<feature type="transmembrane region" description="Helical" evidence="1">
    <location>
        <begin position="175"/>
        <end position="194"/>
    </location>
</feature>
<keyword evidence="1" id="KW-0812">Transmembrane</keyword>
<dbReference type="GO" id="GO:0004175">
    <property type="term" value="F:endopeptidase activity"/>
    <property type="evidence" value="ECO:0007669"/>
    <property type="project" value="UniProtKB-ARBA"/>
</dbReference>
<keyword evidence="3" id="KW-0645">Protease</keyword>
<dbReference type="Pfam" id="PF02517">
    <property type="entry name" value="Rce1-like"/>
    <property type="match status" value="1"/>
</dbReference>
<reference evidence="3 4" key="1">
    <citation type="submission" date="2016-10" db="EMBL/GenBank/DDBJ databases">
        <authorList>
            <person name="de Groot N.N."/>
        </authorList>
    </citation>
    <scope>NUCLEOTIDE SEQUENCE [LARGE SCALE GENOMIC DNA]</scope>
    <source>
        <strain evidence="3 4">CGMCC 1.5012</strain>
    </source>
</reference>
<feature type="transmembrane region" description="Helical" evidence="1">
    <location>
        <begin position="108"/>
        <end position="127"/>
    </location>
</feature>
<dbReference type="GO" id="GO:0080120">
    <property type="term" value="P:CAAX-box protein maturation"/>
    <property type="evidence" value="ECO:0007669"/>
    <property type="project" value="UniProtKB-ARBA"/>
</dbReference>
<feature type="transmembrane region" description="Helical" evidence="1">
    <location>
        <begin position="203"/>
        <end position="227"/>
    </location>
</feature>
<keyword evidence="1" id="KW-0472">Membrane</keyword>
<organism evidence="3 4">
    <name type="scientific">Acetanaerobacterium elongatum</name>
    <dbReference type="NCBI Taxonomy" id="258515"/>
    <lineage>
        <taxon>Bacteria</taxon>
        <taxon>Bacillati</taxon>
        <taxon>Bacillota</taxon>
        <taxon>Clostridia</taxon>
        <taxon>Eubacteriales</taxon>
        <taxon>Oscillospiraceae</taxon>
        <taxon>Acetanaerobacterium</taxon>
    </lineage>
</organism>
<dbReference type="GO" id="GO:0006508">
    <property type="term" value="P:proteolysis"/>
    <property type="evidence" value="ECO:0007669"/>
    <property type="project" value="UniProtKB-KW"/>
</dbReference>
<gene>
    <name evidence="3" type="ORF">SAMN05192585_14023</name>
</gene>
<evidence type="ECO:0000313" key="3">
    <source>
        <dbReference type="EMBL" id="SDN94104.1"/>
    </source>
</evidence>
<feature type="transmembrane region" description="Helical" evidence="1">
    <location>
        <begin position="233"/>
        <end position="255"/>
    </location>
</feature>
<feature type="transmembrane region" description="Helical" evidence="1">
    <location>
        <begin position="12"/>
        <end position="32"/>
    </location>
</feature>
<dbReference type="AlphaFoldDB" id="A0A1H0FHN9"/>
<feature type="domain" description="CAAX prenyl protease 2/Lysostaphin resistance protein A-like" evidence="2">
    <location>
        <begin position="110"/>
        <end position="212"/>
    </location>
</feature>